<dbReference type="SUPFAM" id="SSF53383">
    <property type="entry name" value="PLP-dependent transferases"/>
    <property type="match status" value="1"/>
</dbReference>
<reference evidence="3 4" key="1">
    <citation type="journal article" date="2024" name="Nat. Commun.">
        <title>Phylogenomics reveals the evolutionary origins of lichenization in chlorophyte algae.</title>
        <authorList>
            <person name="Puginier C."/>
            <person name="Libourel C."/>
            <person name="Otte J."/>
            <person name="Skaloud P."/>
            <person name="Haon M."/>
            <person name="Grisel S."/>
            <person name="Petersen M."/>
            <person name="Berrin J.G."/>
            <person name="Delaux P.M."/>
            <person name="Dal Grande F."/>
            <person name="Keller J."/>
        </authorList>
    </citation>
    <scope>NUCLEOTIDE SEQUENCE [LARGE SCALE GENOMIC DNA]</scope>
    <source>
        <strain evidence="3 4">SAG 2043</strain>
    </source>
</reference>
<evidence type="ECO:0000256" key="1">
    <source>
        <dbReference type="ARBA" id="ARBA00022898"/>
    </source>
</evidence>
<evidence type="ECO:0000313" key="4">
    <source>
        <dbReference type="Proteomes" id="UP001489004"/>
    </source>
</evidence>
<dbReference type="InterPro" id="IPR015422">
    <property type="entry name" value="PyrdxlP-dep_Trfase_small"/>
</dbReference>
<accession>A0AAW1R653</accession>
<feature type="domain" description="Aminotransferase class V" evidence="2">
    <location>
        <begin position="113"/>
        <end position="289"/>
    </location>
</feature>
<dbReference type="EMBL" id="JALJOR010000001">
    <property type="protein sequence ID" value="KAK9829074.1"/>
    <property type="molecule type" value="Genomic_DNA"/>
</dbReference>
<sequence>MSKQVGYQNFGSFHTENVEELIRQSDDVYAPPARPFPVADLFSEKHLASFGLSARQHFLLDLEAFVFVNHGAFGAVVTPAHEEALRWRLHCEKQPLRFLDRELFPHIVRVLRELAAFVHCRPQDLVVLPNATTGLNTVIQSIPLTVADAVFSLNIGYGSVKKMVQSVCSATGATAVTGQVTFPIRGPEDVLAAVDRAMPPNTKLAIFDAVTSNTAVLLPLPDLIALCKARGVLVLIDGAHALGMLDVDLNLLGADFFVANCHKWLCAPKGSAMLWVREQHHDLIKPLIISHGAGCGFTSDFIWDGCRDYSPLLAVSAAVRFWQGIGPTQARTYMRDVLTQAVQNMTQRWQTDTLVPLSMCGTMALVRLPMAPQLPGNGPTATSADAKAVQDCLYFQCHVEAPIKCIQAALYVRLSAHIYNVLDDYDRVAMAIEQALQATFNSQ</sequence>
<evidence type="ECO:0000313" key="3">
    <source>
        <dbReference type="EMBL" id="KAK9829074.1"/>
    </source>
</evidence>
<name>A0AAW1R653_9CHLO</name>
<organism evidence="3 4">
    <name type="scientific">[Myrmecia] bisecta</name>
    <dbReference type="NCBI Taxonomy" id="41462"/>
    <lineage>
        <taxon>Eukaryota</taxon>
        <taxon>Viridiplantae</taxon>
        <taxon>Chlorophyta</taxon>
        <taxon>core chlorophytes</taxon>
        <taxon>Trebouxiophyceae</taxon>
        <taxon>Trebouxiales</taxon>
        <taxon>Trebouxiaceae</taxon>
        <taxon>Myrmecia</taxon>
    </lineage>
</organism>
<proteinExistence type="predicted"/>
<dbReference type="InterPro" id="IPR000192">
    <property type="entry name" value="Aminotrans_V_dom"/>
</dbReference>
<keyword evidence="1" id="KW-0663">Pyridoxal phosphate</keyword>
<keyword evidence="4" id="KW-1185">Reference proteome</keyword>
<gene>
    <name evidence="3" type="ORF">WJX72_003762</name>
</gene>
<dbReference type="Gene3D" id="3.90.1150.10">
    <property type="entry name" value="Aspartate Aminotransferase, domain 1"/>
    <property type="match status" value="1"/>
</dbReference>
<dbReference type="PANTHER" id="PTHR43092:SF2">
    <property type="entry name" value="HERCYNYLCYSTEINE SULFOXIDE LYASE"/>
    <property type="match status" value="1"/>
</dbReference>
<dbReference type="Pfam" id="PF00266">
    <property type="entry name" value="Aminotran_5"/>
    <property type="match status" value="1"/>
</dbReference>
<dbReference type="AlphaFoldDB" id="A0AAW1R653"/>
<dbReference type="PANTHER" id="PTHR43092">
    <property type="entry name" value="L-CYSTEINE DESULFHYDRASE"/>
    <property type="match status" value="1"/>
</dbReference>
<dbReference type="InterPro" id="IPR015421">
    <property type="entry name" value="PyrdxlP-dep_Trfase_major"/>
</dbReference>
<dbReference type="InterPro" id="IPR015424">
    <property type="entry name" value="PyrdxlP-dep_Trfase"/>
</dbReference>
<protein>
    <recommendedName>
        <fullName evidence="2">Aminotransferase class V domain-containing protein</fullName>
    </recommendedName>
</protein>
<comment type="caution">
    <text evidence="3">The sequence shown here is derived from an EMBL/GenBank/DDBJ whole genome shotgun (WGS) entry which is preliminary data.</text>
</comment>
<dbReference type="Gene3D" id="3.40.640.10">
    <property type="entry name" value="Type I PLP-dependent aspartate aminotransferase-like (Major domain)"/>
    <property type="match status" value="1"/>
</dbReference>
<evidence type="ECO:0000259" key="2">
    <source>
        <dbReference type="Pfam" id="PF00266"/>
    </source>
</evidence>
<dbReference type="Proteomes" id="UP001489004">
    <property type="component" value="Unassembled WGS sequence"/>
</dbReference>